<evidence type="ECO:0000313" key="3">
    <source>
        <dbReference type="EMBL" id="WIT13466.1"/>
    </source>
</evidence>
<feature type="signal peptide" evidence="1">
    <location>
        <begin position="1"/>
        <end position="26"/>
    </location>
</feature>
<evidence type="ECO:0000313" key="4">
    <source>
        <dbReference type="Proteomes" id="UP001177769"/>
    </source>
</evidence>
<feature type="chain" id="PRO_5041716120" evidence="1">
    <location>
        <begin position="27"/>
        <end position="166"/>
    </location>
</feature>
<keyword evidence="1" id="KW-0732">Signal</keyword>
<dbReference type="PANTHER" id="PTHR38436">
    <property type="entry name" value="POLYKETIDE CYCLASE SNOAL-LIKE DOMAIN"/>
    <property type="match status" value="1"/>
</dbReference>
<gene>
    <name evidence="3" type="ORF">PFX98_07590</name>
</gene>
<dbReference type="Gene3D" id="3.10.450.50">
    <property type="match status" value="1"/>
</dbReference>
<dbReference type="PANTHER" id="PTHR38436:SF1">
    <property type="entry name" value="ESTER CYCLASE"/>
    <property type="match status" value="1"/>
</dbReference>
<accession>A0AA95NNX7</accession>
<dbReference type="InterPro" id="IPR032710">
    <property type="entry name" value="NTF2-like_dom_sf"/>
</dbReference>
<organism evidence="3 4">
    <name type="scientific">Paucibacter sediminis</name>
    <dbReference type="NCBI Taxonomy" id="3019553"/>
    <lineage>
        <taxon>Bacteria</taxon>
        <taxon>Pseudomonadati</taxon>
        <taxon>Pseudomonadota</taxon>
        <taxon>Betaproteobacteria</taxon>
        <taxon>Burkholderiales</taxon>
        <taxon>Sphaerotilaceae</taxon>
        <taxon>Roseateles</taxon>
    </lineage>
</organism>
<feature type="domain" description="SnoaL-like" evidence="2">
    <location>
        <begin position="58"/>
        <end position="159"/>
    </location>
</feature>
<dbReference type="GO" id="GO:0030638">
    <property type="term" value="P:polyketide metabolic process"/>
    <property type="evidence" value="ECO:0007669"/>
    <property type="project" value="InterPro"/>
</dbReference>
<evidence type="ECO:0000259" key="2">
    <source>
        <dbReference type="Pfam" id="PF12680"/>
    </source>
</evidence>
<dbReference type="SUPFAM" id="SSF54427">
    <property type="entry name" value="NTF2-like"/>
    <property type="match status" value="1"/>
</dbReference>
<protein>
    <submittedName>
        <fullName evidence="3">Nuclear transport factor 2 family protein</fullName>
    </submittedName>
</protein>
<name>A0AA95NNX7_9BURK</name>
<dbReference type="KEGG" id="pais:PFX98_07590"/>
<dbReference type="EMBL" id="CP116346">
    <property type="protein sequence ID" value="WIT13466.1"/>
    <property type="molecule type" value="Genomic_DNA"/>
</dbReference>
<sequence length="166" mass="18392">MNIIATRIAPLCLALALAVPSLPARAQLPVQANPDHAALLASADARLAANKQLVYDFWREVLEAGHLELAANYLAEGYAQHNPNVPTGREGFVKFFGQFAKPTEIRPRVAAPLVAMVAEGELVMLSFVSERPDPKDKTLKYTTTWFDLFRVRDGRITEHWDSAPKQ</sequence>
<keyword evidence="4" id="KW-1185">Reference proteome</keyword>
<dbReference type="InterPro" id="IPR009959">
    <property type="entry name" value="Cyclase_SnoaL-like"/>
</dbReference>
<dbReference type="Proteomes" id="UP001177769">
    <property type="component" value="Chromosome"/>
</dbReference>
<reference evidence="3" key="1">
    <citation type="submission" date="2023-01" db="EMBL/GenBank/DDBJ databases">
        <title>Whole genome sequence of Paucibacter sp. S2-9 isolated from pond sediment.</title>
        <authorList>
            <person name="Jung J.Y."/>
        </authorList>
    </citation>
    <scope>NUCLEOTIDE SEQUENCE</scope>
    <source>
        <strain evidence="3">S2-9</strain>
    </source>
</reference>
<dbReference type="Pfam" id="PF12680">
    <property type="entry name" value="SnoaL_2"/>
    <property type="match status" value="1"/>
</dbReference>
<dbReference type="AlphaFoldDB" id="A0AA95NNX7"/>
<dbReference type="InterPro" id="IPR037401">
    <property type="entry name" value="SnoaL-like"/>
</dbReference>
<evidence type="ECO:0000256" key="1">
    <source>
        <dbReference type="SAM" id="SignalP"/>
    </source>
</evidence>
<proteinExistence type="predicted"/>
<dbReference type="RefSeq" id="WP_285234581.1">
    <property type="nucleotide sequence ID" value="NZ_CP116346.1"/>
</dbReference>